<dbReference type="SUPFAM" id="SSF52266">
    <property type="entry name" value="SGNH hydrolase"/>
    <property type="match status" value="1"/>
</dbReference>
<dbReference type="Pfam" id="PF13472">
    <property type="entry name" value="Lipase_GDSL_2"/>
    <property type="match status" value="1"/>
</dbReference>
<evidence type="ECO:0000313" key="3">
    <source>
        <dbReference type="Proteomes" id="UP000185003"/>
    </source>
</evidence>
<gene>
    <name evidence="2" type="ORF">SAMN04488055_0901</name>
</gene>
<evidence type="ECO:0000313" key="2">
    <source>
        <dbReference type="EMBL" id="SIN71816.1"/>
    </source>
</evidence>
<dbReference type="Gene3D" id="3.40.50.1110">
    <property type="entry name" value="SGNH hydrolase"/>
    <property type="match status" value="1"/>
</dbReference>
<feature type="domain" description="SGNH hydrolase-type esterase" evidence="1">
    <location>
        <begin position="8"/>
        <end position="186"/>
    </location>
</feature>
<dbReference type="AlphaFoldDB" id="A0A1N6DM49"/>
<proteinExistence type="predicted"/>
<organism evidence="2 3">
    <name type="scientific">Chitinophaga niabensis</name>
    <dbReference type="NCBI Taxonomy" id="536979"/>
    <lineage>
        <taxon>Bacteria</taxon>
        <taxon>Pseudomonadati</taxon>
        <taxon>Bacteroidota</taxon>
        <taxon>Chitinophagia</taxon>
        <taxon>Chitinophagales</taxon>
        <taxon>Chitinophagaceae</taxon>
        <taxon>Chitinophaga</taxon>
    </lineage>
</organism>
<name>A0A1N6DM49_9BACT</name>
<dbReference type="EMBL" id="FSRA01000001">
    <property type="protein sequence ID" value="SIN71816.1"/>
    <property type="molecule type" value="Genomic_DNA"/>
</dbReference>
<dbReference type="Proteomes" id="UP000185003">
    <property type="component" value="Unassembled WGS sequence"/>
</dbReference>
<protein>
    <submittedName>
        <fullName evidence="2">Lysophospholipase L1</fullName>
    </submittedName>
</protein>
<accession>A0A1N6DM49</accession>
<keyword evidence="3" id="KW-1185">Reference proteome</keyword>
<dbReference type="InterPro" id="IPR013830">
    <property type="entry name" value="SGNH_hydro"/>
</dbReference>
<dbReference type="CDD" id="cd01832">
    <property type="entry name" value="SGNH_hydrolase_like_1"/>
    <property type="match status" value="1"/>
</dbReference>
<dbReference type="GO" id="GO:0016788">
    <property type="term" value="F:hydrolase activity, acting on ester bonds"/>
    <property type="evidence" value="ECO:0007669"/>
    <property type="project" value="UniProtKB-ARBA"/>
</dbReference>
<reference evidence="2 3" key="1">
    <citation type="submission" date="2016-11" db="EMBL/GenBank/DDBJ databases">
        <authorList>
            <person name="Jaros S."/>
            <person name="Januszkiewicz K."/>
            <person name="Wedrychowicz H."/>
        </authorList>
    </citation>
    <scope>NUCLEOTIDE SEQUENCE [LARGE SCALE GENOMIC DNA]</scope>
    <source>
        <strain evidence="2 3">DSM 24787</strain>
    </source>
</reference>
<dbReference type="RefSeq" id="WP_074238097.1">
    <property type="nucleotide sequence ID" value="NZ_FSRA01000001.1"/>
</dbReference>
<sequence>MKINTWLALGDSYTIGEGVPLHENFPYQALQLLRNRGLLFHAPEIIAKTGWTSDELIAHMQQVRLQQEYDRVSILIGVNNQYRGMDVKDFETTLEWLAAKALQFTNGHAERVVVISIPDWGVTPFAQDRDASAIHDAIDRFNAVNQKLSREKGFHYIDITTDYRSTGMLQESVVEDMLHPSGKVYKEWAQKVAEVFYIEK</sequence>
<dbReference type="OrthoDB" id="158267at2"/>
<evidence type="ECO:0000259" key="1">
    <source>
        <dbReference type="Pfam" id="PF13472"/>
    </source>
</evidence>
<dbReference type="STRING" id="536979.SAMN04488055_0901"/>
<dbReference type="InterPro" id="IPR036514">
    <property type="entry name" value="SGNH_hydro_sf"/>
</dbReference>